<evidence type="ECO:0000313" key="1">
    <source>
        <dbReference type="EMBL" id="VXD22230.1"/>
    </source>
</evidence>
<dbReference type="Pfam" id="PF10604">
    <property type="entry name" value="Polyketide_cyc2"/>
    <property type="match status" value="1"/>
</dbReference>
<dbReference type="CDD" id="cd07812">
    <property type="entry name" value="SRPBCC"/>
    <property type="match status" value="1"/>
</dbReference>
<evidence type="ECO:0008006" key="3">
    <source>
        <dbReference type="Google" id="ProtNLM"/>
    </source>
</evidence>
<organism evidence="1 2">
    <name type="scientific">Planktothrix serta PCC 8927</name>
    <dbReference type="NCBI Taxonomy" id="671068"/>
    <lineage>
        <taxon>Bacteria</taxon>
        <taxon>Bacillati</taxon>
        <taxon>Cyanobacteriota</taxon>
        <taxon>Cyanophyceae</taxon>
        <taxon>Oscillatoriophycideae</taxon>
        <taxon>Oscillatoriales</taxon>
        <taxon>Microcoleaceae</taxon>
        <taxon>Planktothrix</taxon>
    </lineage>
</organism>
<proteinExistence type="predicted"/>
<dbReference type="SUPFAM" id="SSF55961">
    <property type="entry name" value="Bet v1-like"/>
    <property type="match status" value="1"/>
</dbReference>
<accession>A0A7Z9BZD5</accession>
<comment type="caution">
    <text evidence="1">The sequence shown here is derived from an EMBL/GenBank/DDBJ whole genome shotgun (WGS) entry which is preliminary data.</text>
</comment>
<dbReference type="EMBL" id="CZCU02000151">
    <property type="protein sequence ID" value="VXD22230.1"/>
    <property type="molecule type" value="Genomic_DNA"/>
</dbReference>
<dbReference type="AlphaFoldDB" id="A0A7Z9BZD5"/>
<protein>
    <recommendedName>
        <fullName evidence="3">Polyketide cyclase</fullName>
    </recommendedName>
</protein>
<sequence>MMPSRQVFEQSILIRANATVVERCFTDLQLMHQWLNPMLRCEPLEVWDTNVGGRCRFVIKLPLFQPTLKTVVLEREPGLIVWGFEGYFKGCDRWECIPELQGTYLLNRFEFEIPNPLIEFGFNLFAAAVTKSDMETQLKRLKQVAERQSIISN</sequence>
<keyword evidence="2" id="KW-1185">Reference proteome</keyword>
<reference evidence="1" key="1">
    <citation type="submission" date="2019-10" db="EMBL/GenBank/DDBJ databases">
        <authorList>
            <consortium name="Genoscope - CEA"/>
            <person name="William W."/>
        </authorList>
    </citation>
    <scope>NUCLEOTIDE SEQUENCE [LARGE SCALE GENOMIC DNA]</scope>
    <source>
        <strain evidence="1">BBR_PRJEB10992</strain>
    </source>
</reference>
<evidence type="ECO:0000313" key="2">
    <source>
        <dbReference type="Proteomes" id="UP000184550"/>
    </source>
</evidence>
<dbReference type="Gene3D" id="3.30.530.20">
    <property type="match status" value="1"/>
</dbReference>
<dbReference type="Proteomes" id="UP000184550">
    <property type="component" value="Unassembled WGS sequence"/>
</dbReference>
<dbReference type="InterPro" id="IPR019587">
    <property type="entry name" value="Polyketide_cyclase/dehydratase"/>
</dbReference>
<gene>
    <name evidence="1" type="ORF">PL8927_740034</name>
</gene>
<dbReference type="InterPro" id="IPR023393">
    <property type="entry name" value="START-like_dom_sf"/>
</dbReference>
<name>A0A7Z9BZD5_9CYAN</name>